<dbReference type="OrthoDB" id="68483at2759"/>
<evidence type="ECO:0000313" key="11">
    <source>
        <dbReference type="EMBL" id="CAD8153915.1"/>
    </source>
</evidence>
<feature type="domain" description="Protein kinase" evidence="9">
    <location>
        <begin position="34"/>
        <end position="293"/>
    </location>
</feature>
<dbReference type="FunFam" id="3.30.200.20:FF:000634">
    <property type="entry name" value="Calcium-dependent protein kinase, putative"/>
    <property type="match status" value="1"/>
</dbReference>
<keyword evidence="3" id="KW-0808">Transferase</keyword>
<evidence type="ECO:0000256" key="3">
    <source>
        <dbReference type="ARBA" id="ARBA00022679"/>
    </source>
</evidence>
<evidence type="ECO:0000259" key="10">
    <source>
        <dbReference type="PROSITE" id="PS50222"/>
    </source>
</evidence>
<comment type="cofactor">
    <cofactor evidence="1">
        <name>Mg(2+)</name>
        <dbReference type="ChEBI" id="CHEBI:18420"/>
    </cofactor>
</comment>
<gene>
    <name evidence="11" type="ORF">POCTA_138.1.T0280266</name>
</gene>
<feature type="domain" description="EF-hand" evidence="10">
    <location>
        <begin position="477"/>
        <end position="512"/>
    </location>
</feature>
<dbReference type="GO" id="GO:0005524">
    <property type="term" value="F:ATP binding"/>
    <property type="evidence" value="ECO:0007669"/>
    <property type="project" value="UniProtKB-UniRule"/>
</dbReference>
<evidence type="ECO:0000256" key="1">
    <source>
        <dbReference type="ARBA" id="ARBA00001946"/>
    </source>
</evidence>
<reference evidence="11" key="1">
    <citation type="submission" date="2021-01" db="EMBL/GenBank/DDBJ databases">
        <authorList>
            <consortium name="Genoscope - CEA"/>
            <person name="William W."/>
        </authorList>
    </citation>
    <scope>NUCLEOTIDE SEQUENCE</scope>
</reference>
<dbReference type="CDD" id="cd05117">
    <property type="entry name" value="STKc_CAMK"/>
    <property type="match status" value="1"/>
</dbReference>
<dbReference type="PROSITE" id="PS00107">
    <property type="entry name" value="PROTEIN_KINASE_ATP"/>
    <property type="match status" value="1"/>
</dbReference>
<dbReference type="GO" id="GO:0005509">
    <property type="term" value="F:calcium ion binding"/>
    <property type="evidence" value="ECO:0007669"/>
    <property type="project" value="InterPro"/>
</dbReference>
<evidence type="ECO:0000256" key="2">
    <source>
        <dbReference type="ARBA" id="ARBA00022527"/>
    </source>
</evidence>
<keyword evidence="12" id="KW-1185">Reference proteome</keyword>
<feature type="domain" description="EF-hand" evidence="10">
    <location>
        <begin position="351"/>
        <end position="386"/>
    </location>
</feature>
<dbReference type="PROSITE" id="PS50222">
    <property type="entry name" value="EF_HAND_2"/>
    <property type="match status" value="2"/>
</dbReference>
<dbReference type="AlphaFoldDB" id="A0A8S1TLY6"/>
<name>A0A8S1TLY6_PAROT</name>
<evidence type="ECO:0000256" key="6">
    <source>
        <dbReference type="ARBA" id="ARBA00022840"/>
    </source>
</evidence>
<organism evidence="11 12">
    <name type="scientific">Paramecium octaurelia</name>
    <dbReference type="NCBI Taxonomy" id="43137"/>
    <lineage>
        <taxon>Eukaryota</taxon>
        <taxon>Sar</taxon>
        <taxon>Alveolata</taxon>
        <taxon>Ciliophora</taxon>
        <taxon>Intramacronucleata</taxon>
        <taxon>Oligohymenophorea</taxon>
        <taxon>Peniculida</taxon>
        <taxon>Parameciidae</taxon>
        <taxon>Paramecium</taxon>
    </lineage>
</organism>
<evidence type="ECO:0008006" key="13">
    <source>
        <dbReference type="Google" id="ProtNLM"/>
    </source>
</evidence>
<evidence type="ECO:0000256" key="8">
    <source>
        <dbReference type="PROSITE-ProRule" id="PRU10141"/>
    </source>
</evidence>
<dbReference type="InterPro" id="IPR000719">
    <property type="entry name" value="Prot_kinase_dom"/>
</dbReference>
<keyword evidence="6 8" id="KW-0067">ATP-binding</keyword>
<keyword evidence="5" id="KW-0418">Kinase</keyword>
<dbReference type="SMART" id="SM00054">
    <property type="entry name" value="EFh"/>
    <property type="match status" value="2"/>
</dbReference>
<dbReference type="OMA" id="IGFDAFC"/>
<evidence type="ECO:0000313" key="12">
    <source>
        <dbReference type="Proteomes" id="UP000683925"/>
    </source>
</evidence>
<dbReference type="Proteomes" id="UP000683925">
    <property type="component" value="Unassembled WGS sequence"/>
</dbReference>
<dbReference type="SMART" id="SM00220">
    <property type="entry name" value="S_TKc"/>
    <property type="match status" value="1"/>
</dbReference>
<dbReference type="InterPro" id="IPR050205">
    <property type="entry name" value="CDPK_Ser/Thr_kinases"/>
</dbReference>
<proteinExistence type="inferred from homology"/>
<evidence type="ECO:0000256" key="7">
    <source>
        <dbReference type="ARBA" id="ARBA00024334"/>
    </source>
</evidence>
<sequence>MGCFQPKGINKIVAMQTTNRDYIFTSTADIHKIFSFGKVLGIGAFGKVLTARRRNNAEKLYAIKMIDKRKVKGRETMLANEIYVLQRLDHPNIIKFHEVYQSELYFYICMDKCAGAELMESVPKNQKSYTEGQARDIMVKIISAVAYIHEQGIIHRDIKPENIMFTDRDIRSEPKLIDFGLSVKYDAFSYNKLKAGVGTPVYLAPEVIEGTYNEKCDVWSLGVLLFNMLVGYPPFYGRNRQELYENIQYQNLIFDRRHWKNISDEAKDLLKRMLNKSQHLRYSAKECLKHPWFQLLFKDGVYRPPRRSTGFSGTPSEDDQRTLYQMLKTYRIGAKFKKEVMKVLVNQMNEKDLARLQQIFKNIDVDNSGTITVQELHQALQQEGSLTTVEEIEQIMENIGYDIDEVDDVTVTLSHKSTSSKPLVIKYSDFLTACIDERRVFTREKLWSIFKYFDTQNENHLSREAIRESFARHGRSLSLDKINQMISEIDPNNENKIGFDAFCQMMGVAGIQETLEFKDESKDPQSNAPSVIV</sequence>
<dbReference type="InterPro" id="IPR018247">
    <property type="entry name" value="EF_Hand_1_Ca_BS"/>
</dbReference>
<dbReference type="Pfam" id="PF00069">
    <property type="entry name" value="Pkinase"/>
    <property type="match status" value="1"/>
</dbReference>
<keyword evidence="2" id="KW-0723">Serine/threonine-protein kinase</keyword>
<dbReference type="PROSITE" id="PS00018">
    <property type="entry name" value="EF_HAND_1"/>
    <property type="match status" value="1"/>
</dbReference>
<accession>A0A8S1TLY6</accession>
<dbReference type="InterPro" id="IPR017441">
    <property type="entry name" value="Protein_kinase_ATP_BS"/>
</dbReference>
<dbReference type="CDD" id="cd00051">
    <property type="entry name" value="EFh"/>
    <property type="match status" value="2"/>
</dbReference>
<dbReference type="InterPro" id="IPR008271">
    <property type="entry name" value="Ser/Thr_kinase_AS"/>
</dbReference>
<dbReference type="PANTHER" id="PTHR24349">
    <property type="entry name" value="SERINE/THREONINE-PROTEIN KINASE"/>
    <property type="match status" value="1"/>
</dbReference>
<dbReference type="PROSITE" id="PS00108">
    <property type="entry name" value="PROTEIN_KINASE_ST"/>
    <property type="match status" value="1"/>
</dbReference>
<comment type="caution">
    <text evidence="11">The sequence shown here is derived from an EMBL/GenBank/DDBJ whole genome shotgun (WGS) entry which is preliminary data.</text>
</comment>
<evidence type="ECO:0000259" key="9">
    <source>
        <dbReference type="PROSITE" id="PS50011"/>
    </source>
</evidence>
<comment type="similarity">
    <text evidence="7">Belongs to the protein kinase superfamily. Ser/Thr protein kinase family. CDPK subfamily.</text>
</comment>
<evidence type="ECO:0000256" key="4">
    <source>
        <dbReference type="ARBA" id="ARBA00022741"/>
    </source>
</evidence>
<dbReference type="EMBL" id="CAJJDP010000028">
    <property type="protein sequence ID" value="CAD8153915.1"/>
    <property type="molecule type" value="Genomic_DNA"/>
</dbReference>
<keyword evidence="4 8" id="KW-0547">Nucleotide-binding</keyword>
<dbReference type="FunFam" id="1.10.238.10:FF:000382">
    <property type="entry name" value="Uncharacterized protein"/>
    <property type="match status" value="1"/>
</dbReference>
<dbReference type="PROSITE" id="PS50011">
    <property type="entry name" value="PROTEIN_KINASE_DOM"/>
    <property type="match status" value="1"/>
</dbReference>
<evidence type="ECO:0000256" key="5">
    <source>
        <dbReference type="ARBA" id="ARBA00022777"/>
    </source>
</evidence>
<dbReference type="Pfam" id="PF13499">
    <property type="entry name" value="EF-hand_7"/>
    <property type="match status" value="2"/>
</dbReference>
<dbReference type="InterPro" id="IPR002048">
    <property type="entry name" value="EF_hand_dom"/>
</dbReference>
<feature type="binding site" evidence="8">
    <location>
        <position position="64"/>
    </location>
    <ligand>
        <name>ATP</name>
        <dbReference type="ChEBI" id="CHEBI:30616"/>
    </ligand>
</feature>
<protein>
    <recommendedName>
        <fullName evidence="13">Calcium-dependent protein kinase</fullName>
    </recommendedName>
</protein>
<dbReference type="FunFam" id="1.10.510.10:FF:000726">
    <property type="entry name" value="Calcium-dependent protein kinase, putative"/>
    <property type="match status" value="1"/>
</dbReference>
<dbReference type="GO" id="GO:0004674">
    <property type="term" value="F:protein serine/threonine kinase activity"/>
    <property type="evidence" value="ECO:0007669"/>
    <property type="project" value="UniProtKB-KW"/>
</dbReference>